<dbReference type="InterPro" id="IPR029052">
    <property type="entry name" value="Metallo-depent_PP-like"/>
</dbReference>
<protein>
    <submittedName>
        <fullName evidence="2">Metallophosphoesterase</fullName>
    </submittedName>
</protein>
<proteinExistence type="predicted"/>
<name>A0A5S9II12_UABAM</name>
<evidence type="ECO:0000313" key="2">
    <source>
        <dbReference type="EMBL" id="BBM82034.1"/>
    </source>
</evidence>
<keyword evidence="3" id="KW-1185">Reference proteome</keyword>
<dbReference type="EMBL" id="AP019860">
    <property type="protein sequence ID" value="BBM82034.1"/>
    <property type="molecule type" value="Genomic_DNA"/>
</dbReference>
<dbReference type="KEGG" id="uam:UABAM_00377"/>
<organism evidence="2 3">
    <name type="scientific">Uabimicrobium amorphum</name>
    <dbReference type="NCBI Taxonomy" id="2596890"/>
    <lineage>
        <taxon>Bacteria</taxon>
        <taxon>Pseudomonadati</taxon>
        <taxon>Planctomycetota</taxon>
        <taxon>Candidatus Uabimicrobiia</taxon>
        <taxon>Candidatus Uabimicrobiales</taxon>
        <taxon>Candidatus Uabimicrobiaceae</taxon>
        <taxon>Candidatus Uabimicrobium</taxon>
    </lineage>
</organism>
<dbReference type="RefSeq" id="WP_173013080.1">
    <property type="nucleotide sequence ID" value="NZ_AP019860.1"/>
</dbReference>
<dbReference type="AlphaFoldDB" id="A0A5S9II12"/>
<feature type="region of interest" description="Disordered" evidence="1">
    <location>
        <begin position="185"/>
        <end position="206"/>
    </location>
</feature>
<evidence type="ECO:0000256" key="1">
    <source>
        <dbReference type="SAM" id="MobiDB-lite"/>
    </source>
</evidence>
<evidence type="ECO:0000313" key="3">
    <source>
        <dbReference type="Proteomes" id="UP000326354"/>
    </source>
</evidence>
<reference evidence="2 3" key="1">
    <citation type="submission" date="2019-08" db="EMBL/GenBank/DDBJ databases">
        <title>Complete genome sequence of Candidatus Uab amorphum.</title>
        <authorList>
            <person name="Shiratori T."/>
            <person name="Suzuki S."/>
            <person name="Kakizawa Y."/>
            <person name="Ishida K."/>
        </authorList>
    </citation>
    <scope>NUCLEOTIDE SEQUENCE [LARGE SCALE GENOMIC DNA]</scope>
    <source>
        <strain evidence="2 3">SRT547</strain>
    </source>
</reference>
<dbReference type="SUPFAM" id="SSF56300">
    <property type="entry name" value="Metallo-dependent phosphatases"/>
    <property type="match status" value="1"/>
</dbReference>
<dbReference type="Proteomes" id="UP000326354">
    <property type="component" value="Chromosome"/>
</dbReference>
<dbReference type="Gene3D" id="3.60.21.10">
    <property type="match status" value="1"/>
</dbReference>
<accession>A0A5S9II12</accession>
<sequence>MQFTRREFIKTAGLAVLLGPLFGKELLALENQGEEILGAAFRKVWRQTTLNKTLKFNSRSKHLEFSSGEDMTIRNDFFQGKLTLAKQPQSLLFFGHITDVHIIDEESPSRYAVLDSILTALDISSSGFHPQEALLFSSTDSMIRTLNRISLQANFDFLLNTGDSIDNAHKIELDWFSTAMNGGMIDPDSGNNEDPVKGPGNDGNDPLKAQGLLSNIPFYAAVGNHDVLYQGNIPPYLREVFNGIVEPILGKEFAIQDPVGDYTNGVIVPQATPHNPDELKPGKIAADARRASLSSEEFISSYIENSGERPVFGFPKNLAGESLAYYSTKPRATSPIRMIVLDTTSRVGTAFGIIDYDQFENFLIPQLEEAKRAGELVIVVSHHPSNSIMTLSRAKKAMVNICQRDEKMHRAMKQLASRMEDRSNTIDGNTFTNTLASYPNVFLHIVGHQHTNKITPIGGEKGYWEVQTSSLIGFPQQARLFEVVYEGNGIGAVHTSVVDHESSKDPLAAQCRELAYEDHHLRTDQSNRNSILRFQVPPEIAKKLEKQ</sequence>
<gene>
    <name evidence="2" type="ORF">UABAM_00377</name>
</gene>